<evidence type="ECO:0000313" key="1">
    <source>
        <dbReference type="EMBL" id="GJT44338.1"/>
    </source>
</evidence>
<proteinExistence type="predicted"/>
<protein>
    <submittedName>
        <fullName evidence="1">Uncharacterized protein</fullName>
    </submittedName>
</protein>
<evidence type="ECO:0000313" key="2">
    <source>
        <dbReference type="Proteomes" id="UP001151760"/>
    </source>
</evidence>
<keyword evidence="2" id="KW-1185">Reference proteome</keyword>
<comment type="caution">
    <text evidence="1">The sequence shown here is derived from an EMBL/GenBank/DDBJ whole genome shotgun (WGS) entry which is preliminary data.</text>
</comment>
<dbReference type="EMBL" id="BQNB010015804">
    <property type="protein sequence ID" value="GJT44338.1"/>
    <property type="molecule type" value="Genomic_DNA"/>
</dbReference>
<name>A0ABQ5E1L3_9ASTR</name>
<accession>A0ABQ5E1L3</accession>
<organism evidence="1 2">
    <name type="scientific">Tanacetum coccineum</name>
    <dbReference type="NCBI Taxonomy" id="301880"/>
    <lineage>
        <taxon>Eukaryota</taxon>
        <taxon>Viridiplantae</taxon>
        <taxon>Streptophyta</taxon>
        <taxon>Embryophyta</taxon>
        <taxon>Tracheophyta</taxon>
        <taxon>Spermatophyta</taxon>
        <taxon>Magnoliopsida</taxon>
        <taxon>eudicotyledons</taxon>
        <taxon>Gunneridae</taxon>
        <taxon>Pentapetalae</taxon>
        <taxon>asterids</taxon>
        <taxon>campanulids</taxon>
        <taxon>Asterales</taxon>
        <taxon>Asteraceae</taxon>
        <taxon>Asteroideae</taxon>
        <taxon>Anthemideae</taxon>
        <taxon>Anthemidinae</taxon>
        <taxon>Tanacetum</taxon>
    </lineage>
</organism>
<reference evidence="1" key="2">
    <citation type="submission" date="2022-01" db="EMBL/GenBank/DDBJ databases">
        <authorList>
            <person name="Yamashiro T."/>
            <person name="Shiraishi A."/>
            <person name="Satake H."/>
            <person name="Nakayama K."/>
        </authorList>
    </citation>
    <scope>NUCLEOTIDE SEQUENCE</scope>
</reference>
<gene>
    <name evidence="1" type="ORF">Tco_0953053</name>
</gene>
<sequence length="177" mass="20304">MSALLLCSGRFLPLFFSADSARISSGLIMLKVKDFVVGVLFITGGELDVSYTDALLVESPSSLWKCVPSNYGFRFCTKLAISEGAREMRGKDLECEERLWRCEDGGIKQVSREMEGGKVGREMRVRDRWCNDEITVFVEVVPSKLWFWVLHEIRIVRVRERWWKGWKGRGGRCEDGV</sequence>
<reference evidence="1" key="1">
    <citation type="journal article" date="2022" name="Int. J. Mol. Sci.">
        <title>Draft Genome of Tanacetum Coccineum: Genomic Comparison of Closely Related Tanacetum-Family Plants.</title>
        <authorList>
            <person name="Yamashiro T."/>
            <person name="Shiraishi A."/>
            <person name="Nakayama K."/>
            <person name="Satake H."/>
        </authorList>
    </citation>
    <scope>NUCLEOTIDE SEQUENCE</scope>
</reference>
<dbReference type="Proteomes" id="UP001151760">
    <property type="component" value="Unassembled WGS sequence"/>
</dbReference>